<dbReference type="Proteomes" id="UP001060414">
    <property type="component" value="Chromosome"/>
</dbReference>
<dbReference type="EMBL" id="CP092109">
    <property type="protein sequence ID" value="UWZ79893.1"/>
    <property type="molecule type" value="Genomic_DNA"/>
</dbReference>
<reference evidence="3" key="1">
    <citation type="journal article" date="2022" name="Environ. Microbiol.">
        <title>Geoalkalibacter halelectricus SAP #1 sp. nov. possessing extracellular electron transfer and mineral#reducing capabilities from a haloalkaline environment.</title>
        <authorList>
            <person name="Yadav S."/>
            <person name="Singh R."/>
            <person name="Sundharam S.S."/>
            <person name="Chaudhary S."/>
            <person name="Krishnamurthi S."/>
            <person name="Patil S.A."/>
        </authorList>
    </citation>
    <scope>NUCLEOTIDE SEQUENCE</scope>
    <source>
        <strain evidence="3">SAP-1</strain>
    </source>
</reference>
<evidence type="ECO:0000313" key="4">
    <source>
        <dbReference type="Proteomes" id="UP001060414"/>
    </source>
</evidence>
<proteinExistence type="predicted"/>
<dbReference type="RefSeq" id="WP_260748245.1">
    <property type="nucleotide sequence ID" value="NZ_CP092109.1"/>
</dbReference>
<protein>
    <recommendedName>
        <fullName evidence="2">Doubled CXXCH motif domain-containing protein</fullName>
    </recommendedName>
</protein>
<keyword evidence="4" id="KW-1185">Reference proteome</keyword>
<keyword evidence="1" id="KW-0732">Signal</keyword>
<feature type="signal peptide" evidence="1">
    <location>
        <begin position="1"/>
        <end position="20"/>
    </location>
</feature>
<dbReference type="InterPro" id="IPR010177">
    <property type="entry name" value="Paired_CXXCH_1"/>
</dbReference>
<dbReference type="InterPro" id="IPR036280">
    <property type="entry name" value="Multihaem_cyt_sf"/>
</dbReference>
<gene>
    <name evidence="3" type="ORF">L9S41_00500</name>
</gene>
<feature type="domain" description="Doubled CXXCH motif" evidence="2">
    <location>
        <begin position="204"/>
        <end position="236"/>
    </location>
</feature>
<evidence type="ECO:0000256" key="1">
    <source>
        <dbReference type="SAM" id="SignalP"/>
    </source>
</evidence>
<name>A0ABY5ZLD9_9BACT</name>
<accession>A0ABY5ZLD9</accession>
<feature type="chain" id="PRO_5045975630" description="Doubled CXXCH motif domain-containing protein" evidence="1">
    <location>
        <begin position="21"/>
        <end position="236"/>
    </location>
</feature>
<organism evidence="3 4">
    <name type="scientific">Geoalkalibacter halelectricus</name>
    <dbReference type="NCBI Taxonomy" id="2847045"/>
    <lineage>
        <taxon>Bacteria</taxon>
        <taxon>Pseudomonadati</taxon>
        <taxon>Thermodesulfobacteriota</taxon>
        <taxon>Desulfuromonadia</taxon>
        <taxon>Desulfuromonadales</taxon>
        <taxon>Geoalkalibacteraceae</taxon>
        <taxon>Geoalkalibacter</taxon>
    </lineage>
</organism>
<evidence type="ECO:0000259" key="2">
    <source>
        <dbReference type="Pfam" id="PF09699"/>
    </source>
</evidence>
<dbReference type="Pfam" id="PF09699">
    <property type="entry name" value="Paired_CXXCH_1"/>
    <property type="match status" value="1"/>
</dbReference>
<dbReference type="SUPFAM" id="SSF48695">
    <property type="entry name" value="Multiheme cytochromes"/>
    <property type="match status" value="1"/>
</dbReference>
<sequence>MKKLMVVALAVGVLAAPALASIKDSKHDLSVHSTATIKSDYDELCIFCHTPHQASTTVSNAPLWNRNTDGGVSSFTTADLYDSQSLTPASKPDAAGLLDAIKNSDVPLCLSCHDGTGMASGIIHKGAEAAPPVFTGGDGPGNDQIGGRANLKDGGNVLKDDHPIGMVYDDVVTAKSDDFNAVVDGVIPGPGGRDLPLFGGRMWCASCHAVHGVPGVDSFLRASNEQSGLCLACHNK</sequence>
<evidence type="ECO:0000313" key="3">
    <source>
        <dbReference type="EMBL" id="UWZ79893.1"/>
    </source>
</evidence>